<dbReference type="Gramene" id="EFJ19268">
    <property type="protein sequence ID" value="EFJ19268"/>
    <property type="gene ID" value="SELMODRAFT_111662"/>
</dbReference>
<dbReference type="HOGENOM" id="CLU_012153_0_2_1"/>
<dbReference type="eggNOG" id="KOG0134">
    <property type="taxonomic scope" value="Eukaryota"/>
</dbReference>
<feature type="region of interest" description="Disordered" evidence="7">
    <location>
        <begin position="383"/>
        <end position="402"/>
    </location>
</feature>
<dbReference type="Gene3D" id="3.20.20.70">
    <property type="entry name" value="Aldolase class I"/>
    <property type="match status" value="1"/>
</dbReference>
<organism evidence="10">
    <name type="scientific">Selaginella moellendorffii</name>
    <name type="common">Spikemoss</name>
    <dbReference type="NCBI Taxonomy" id="88036"/>
    <lineage>
        <taxon>Eukaryota</taxon>
        <taxon>Viridiplantae</taxon>
        <taxon>Streptophyta</taxon>
        <taxon>Embryophyta</taxon>
        <taxon>Tracheophyta</taxon>
        <taxon>Lycopodiopsida</taxon>
        <taxon>Selaginellales</taxon>
        <taxon>Selaginellaceae</taxon>
        <taxon>Selaginella</taxon>
    </lineage>
</organism>
<evidence type="ECO:0000256" key="6">
    <source>
        <dbReference type="ARBA" id="ARBA00023002"/>
    </source>
</evidence>
<dbReference type="SUPFAM" id="SSF51395">
    <property type="entry name" value="FMN-linked oxidoreductases"/>
    <property type="match status" value="1"/>
</dbReference>
<dbReference type="OMA" id="HMIECRS"/>
<keyword evidence="4" id="KW-0288">FMN</keyword>
<dbReference type="GO" id="GO:0016491">
    <property type="term" value="F:oxidoreductase activity"/>
    <property type="evidence" value="ECO:0000318"/>
    <property type="project" value="GO_Central"/>
</dbReference>
<dbReference type="FunFam" id="3.20.20.70:FF:000059">
    <property type="entry name" value="N-ethylmaleimide reductase, FMN-linked"/>
    <property type="match status" value="1"/>
</dbReference>
<accession>D8S919</accession>
<dbReference type="GO" id="GO:0016628">
    <property type="term" value="F:oxidoreductase activity, acting on the CH-CH group of donors, NAD or NADP as acceptor"/>
    <property type="evidence" value="ECO:0007669"/>
    <property type="project" value="UniProtKB-ARBA"/>
</dbReference>
<dbReference type="GO" id="GO:0005829">
    <property type="term" value="C:cytosol"/>
    <property type="evidence" value="ECO:0007669"/>
    <property type="project" value="UniProtKB-ARBA"/>
</dbReference>
<dbReference type="KEGG" id="smo:SELMODRAFT_111662"/>
<keyword evidence="10" id="KW-1185">Reference proteome</keyword>
<name>D8S919_SELML</name>
<keyword evidence="6" id="KW-0560">Oxidoreductase</keyword>
<sequence>MESSSNPLMEPFQLGPFALSHRVVLAPVTRCRATDHIPQPANVLYYSQRASPGGLLISEAAAVSQQGIGWPHSPGIWSDEQVQAWKPVVKAVHDKGAIFFCQLWHVGRASHTCFQPRGQAPVSSTNNPLLPRWTVRLPDGTPVPCSAPRALQTDEIPQLITDFQLAARNALAAGFDGVEIHAAHGYLLDQFLKDGINDRDDAYGGSIANRSRLVLEILEAICREAGPQRTAVRISPIIDHLGATDSDPVALAHHLVAGFVKLGVLYLHATEPAFSSSKMMTEGKSIFASSRDWNRSLGFLREATSGSSIAFLCSGGFTKELGNAAIQSGYADLVAYGRLFISNPDLPARFARHGDVQLNPYNRATFYTHHPVLGYIDYPCMDSREEEEEEEEEDRKKHPSKL</sequence>
<dbReference type="CDD" id="cd02933">
    <property type="entry name" value="OYE_like_FMN"/>
    <property type="match status" value="1"/>
</dbReference>
<reference evidence="9 10" key="1">
    <citation type="journal article" date="2011" name="Science">
        <title>The Selaginella genome identifies genetic changes associated with the evolution of vascular plants.</title>
        <authorList>
            <person name="Banks J.A."/>
            <person name="Nishiyama T."/>
            <person name="Hasebe M."/>
            <person name="Bowman J.L."/>
            <person name="Gribskov M."/>
            <person name="dePamphilis C."/>
            <person name="Albert V.A."/>
            <person name="Aono N."/>
            <person name="Aoyama T."/>
            <person name="Ambrose B.A."/>
            <person name="Ashton N.W."/>
            <person name="Axtell M.J."/>
            <person name="Barker E."/>
            <person name="Barker M.S."/>
            <person name="Bennetzen J.L."/>
            <person name="Bonawitz N.D."/>
            <person name="Chapple C."/>
            <person name="Cheng C."/>
            <person name="Correa L.G."/>
            <person name="Dacre M."/>
            <person name="DeBarry J."/>
            <person name="Dreyer I."/>
            <person name="Elias M."/>
            <person name="Engstrom E.M."/>
            <person name="Estelle M."/>
            <person name="Feng L."/>
            <person name="Finet C."/>
            <person name="Floyd S.K."/>
            <person name="Frommer W.B."/>
            <person name="Fujita T."/>
            <person name="Gramzow L."/>
            <person name="Gutensohn M."/>
            <person name="Harholt J."/>
            <person name="Hattori M."/>
            <person name="Heyl A."/>
            <person name="Hirai T."/>
            <person name="Hiwatashi Y."/>
            <person name="Ishikawa M."/>
            <person name="Iwata M."/>
            <person name="Karol K.G."/>
            <person name="Koehler B."/>
            <person name="Kolukisaoglu U."/>
            <person name="Kubo M."/>
            <person name="Kurata T."/>
            <person name="Lalonde S."/>
            <person name="Li K."/>
            <person name="Li Y."/>
            <person name="Litt A."/>
            <person name="Lyons E."/>
            <person name="Manning G."/>
            <person name="Maruyama T."/>
            <person name="Michael T.P."/>
            <person name="Mikami K."/>
            <person name="Miyazaki S."/>
            <person name="Morinaga S."/>
            <person name="Murata T."/>
            <person name="Mueller-Roeber B."/>
            <person name="Nelson D.R."/>
            <person name="Obara M."/>
            <person name="Oguri Y."/>
            <person name="Olmstead R.G."/>
            <person name="Onodera N."/>
            <person name="Petersen B.L."/>
            <person name="Pils B."/>
            <person name="Prigge M."/>
            <person name="Rensing S.A."/>
            <person name="Riano-Pachon D.M."/>
            <person name="Roberts A.W."/>
            <person name="Sato Y."/>
            <person name="Scheller H.V."/>
            <person name="Schulz B."/>
            <person name="Schulz C."/>
            <person name="Shakirov E.V."/>
            <person name="Shibagaki N."/>
            <person name="Shinohara N."/>
            <person name="Shippen D.E."/>
            <person name="Soerensen I."/>
            <person name="Sotooka R."/>
            <person name="Sugimoto N."/>
            <person name="Sugita M."/>
            <person name="Sumikawa N."/>
            <person name="Tanurdzic M."/>
            <person name="Theissen G."/>
            <person name="Ulvskov P."/>
            <person name="Wakazuki S."/>
            <person name="Weng J.K."/>
            <person name="Willats W.W."/>
            <person name="Wipf D."/>
            <person name="Wolf P.G."/>
            <person name="Yang L."/>
            <person name="Zimmer A.D."/>
            <person name="Zhu Q."/>
            <person name="Mitros T."/>
            <person name="Hellsten U."/>
            <person name="Loque D."/>
            <person name="Otillar R."/>
            <person name="Salamov A."/>
            <person name="Schmutz J."/>
            <person name="Shapiro H."/>
            <person name="Lindquist E."/>
            <person name="Lucas S."/>
            <person name="Rokhsar D."/>
            <person name="Grigoriev I.V."/>
        </authorList>
    </citation>
    <scope>NUCLEOTIDE SEQUENCE [LARGE SCALE GENOMIC DNA]</scope>
</reference>
<dbReference type="PANTHER" id="PTHR22893:SF112">
    <property type="entry name" value="12-OXOPHYTODIENOATE REDUCTASE 3"/>
    <property type="match status" value="1"/>
</dbReference>
<evidence type="ECO:0000313" key="10">
    <source>
        <dbReference type="Proteomes" id="UP000001514"/>
    </source>
</evidence>
<dbReference type="PANTHER" id="PTHR22893">
    <property type="entry name" value="NADH OXIDOREDUCTASE-RELATED"/>
    <property type="match status" value="1"/>
</dbReference>
<dbReference type="InterPro" id="IPR013785">
    <property type="entry name" value="Aldolase_TIM"/>
</dbReference>
<evidence type="ECO:0000256" key="3">
    <source>
        <dbReference type="ARBA" id="ARBA00022630"/>
    </source>
</evidence>
<dbReference type="FunCoup" id="D8S919">
    <property type="interactions" value="307"/>
</dbReference>
<dbReference type="STRING" id="88036.D8S919"/>
<dbReference type="EMBL" id="GL377607">
    <property type="protein sequence ID" value="EFJ19268.1"/>
    <property type="molecule type" value="Genomic_DNA"/>
</dbReference>
<dbReference type="InterPro" id="IPR045247">
    <property type="entry name" value="Oye-like"/>
</dbReference>
<evidence type="ECO:0000313" key="9">
    <source>
        <dbReference type="EMBL" id="EFJ19268.1"/>
    </source>
</evidence>
<dbReference type="Pfam" id="PF00724">
    <property type="entry name" value="Oxidored_FMN"/>
    <property type="match status" value="1"/>
</dbReference>
<dbReference type="OrthoDB" id="1663137at2759"/>
<feature type="compositionally biased region" description="Acidic residues" evidence="7">
    <location>
        <begin position="384"/>
        <end position="393"/>
    </location>
</feature>
<dbReference type="InterPro" id="IPR001155">
    <property type="entry name" value="OxRdtase_FMN_N"/>
</dbReference>
<evidence type="ECO:0000256" key="7">
    <source>
        <dbReference type="SAM" id="MobiDB-lite"/>
    </source>
</evidence>
<evidence type="ECO:0000256" key="5">
    <source>
        <dbReference type="ARBA" id="ARBA00022857"/>
    </source>
</evidence>
<protein>
    <recommendedName>
        <fullName evidence="8">NADH:flavin oxidoreductase/NADH oxidase N-terminal domain-containing protein</fullName>
    </recommendedName>
</protein>
<proteinExistence type="inferred from homology"/>
<dbReference type="Proteomes" id="UP000001514">
    <property type="component" value="Unassembled WGS sequence"/>
</dbReference>
<comment type="cofactor">
    <cofactor evidence="1">
        <name>FMN</name>
        <dbReference type="ChEBI" id="CHEBI:58210"/>
    </cofactor>
</comment>
<evidence type="ECO:0000256" key="2">
    <source>
        <dbReference type="ARBA" id="ARBA00005979"/>
    </source>
</evidence>
<feature type="domain" description="NADH:flavin oxidoreductase/NADH oxidase N-terminal" evidence="8">
    <location>
        <begin position="8"/>
        <end position="353"/>
    </location>
</feature>
<dbReference type="GO" id="GO:0010181">
    <property type="term" value="F:FMN binding"/>
    <property type="evidence" value="ECO:0007669"/>
    <property type="project" value="InterPro"/>
</dbReference>
<evidence type="ECO:0000256" key="4">
    <source>
        <dbReference type="ARBA" id="ARBA00022643"/>
    </source>
</evidence>
<evidence type="ECO:0000256" key="1">
    <source>
        <dbReference type="ARBA" id="ARBA00001917"/>
    </source>
</evidence>
<evidence type="ECO:0000259" key="8">
    <source>
        <dbReference type="Pfam" id="PF00724"/>
    </source>
</evidence>
<comment type="similarity">
    <text evidence="2">Belongs to the NADH:flavin oxidoreductase/NADH oxidase family.</text>
</comment>
<keyword evidence="3" id="KW-0285">Flavoprotein</keyword>
<dbReference type="AlphaFoldDB" id="D8S919"/>
<dbReference type="InParanoid" id="D8S919"/>
<gene>
    <name evidence="9" type="ORF">SELMODRAFT_111662</name>
</gene>
<keyword evidence="5" id="KW-0521">NADP</keyword>